<evidence type="ECO:0000313" key="2">
    <source>
        <dbReference type="Proteomes" id="UP000887159"/>
    </source>
</evidence>
<name>A0A8X6T1U7_TRICX</name>
<accession>A0A8X6T1U7</accession>
<protein>
    <submittedName>
        <fullName evidence="1">Uncharacterized protein</fullName>
    </submittedName>
</protein>
<sequence length="101" mass="11542">MGSEKSKVLEYVHSREIGDRVALKRKSLEYPSLAVKKEAAEHLNSSVCHAWLCEMQDQISKSSTLAFLNKEETNIPWPAWQQIRPKRHLVEQIAAVIGLCR</sequence>
<comment type="caution">
    <text evidence="1">The sequence shown here is derived from an EMBL/GenBank/DDBJ whole genome shotgun (WGS) entry which is preliminary data.</text>
</comment>
<dbReference type="Proteomes" id="UP000887159">
    <property type="component" value="Unassembled WGS sequence"/>
</dbReference>
<dbReference type="AlphaFoldDB" id="A0A8X6T1U7"/>
<keyword evidence="2" id="KW-1185">Reference proteome</keyword>
<gene>
    <name evidence="1" type="ORF">TNCV_1165981</name>
</gene>
<evidence type="ECO:0000313" key="1">
    <source>
        <dbReference type="EMBL" id="GFY21450.1"/>
    </source>
</evidence>
<dbReference type="EMBL" id="BMAU01021358">
    <property type="protein sequence ID" value="GFY21450.1"/>
    <property type="molecule type" value="Genomic_DNA"/>
</dbReference>
<proteinExistence type="predicted"/>
<organism evidence="1 2">
    <name type="scientific">Trichonephila clavipes</name>
    <name type="common">Golden silk orbweaver</name>
    <name type="synonym">Nephila clavipes</name>
    <dbReference type="NCBI Taxonomy" id="2585209"/>
    <lineage>
        <taxon>Eukaryota</taxon>
        <taxon>Metazoa</taxon>
        <taxon>Ecdysozoa</taxon>
        <taxon>Arthropoda</taxon>
        <taxon>Chelicerata</taxon>
        <taxon>Arachnida</taxon>
        <taxon>Araneae</taxon>
        <taxon>Araneomorphae</taxon>
        <taxon>Entelegynae</taxon>
        <taxon>Araneoidea</taxon>
        <taxon>Nephilidae</taxon>
        <taxon>Trichonephila</taxon>
    </lineage>
</organism>
<reference evidence="1" key="1">
    <citation type="submission" date="2020-08" db="EMBL/GenBank/DDBJ databases">
        <title>Multicomponent nature underlies the extraordinary mechanical properties of spider dragline silk.</title>
        <authorList>
            <person name="Kono N."/>
            <person name="Nakamura H."/>
            <person name="Mori M."/>
            <person name="Yoshida Y."/>
            <person name="Ohtoshi R."/>
            <person name="Malay A.D."/>
            <person name="Moran D.A.P."/>
            <person name="Tomita M."/>
            <person name="Numata K."/>
            <person name="Arakawa K."/>
        </authorList>
    </citation>
    <scope>NUCLEOTIDE SEQUENCE</scope>
</reference>